<dbReference type="GO" id="GO:0008270">
    <property type="term" value="F:zinc ion binding"/>
    <property type="evidence" value="ECO:0007669"/>
    <property type="project" value="InterPro"/>
</dbReference>
<evidence type="ECO:0000313" key="5">
    <source>
        <dbReference type="Proteomes" id="UP000007796"/>
    </source>
</evidence>
<keyword evidence="5" id="KW-1185">Reference proteome</keyword>
<dbReference type="SUPFAM" id="SSF57701">
    <property type="entry name" value="Zn2/Cys6 DNA-binding domain"/>
    <property type="match status" value="1"/>
</dbReference>
<gene>
    <name evidence="4" type="ORF">CMQ_1806</name>
</gene>
<feature type="region of interest" description="Disordered" evidence="2">
    <location>
        <begin position="489"/>
        <end position="511"/>
    </location>
</feature>
<dbReference type="GO" id="GO:0005634">
    <property type="term" value="C:nucleus"/>
    <property type="evidence" value="ECO:0007669"/>
    <property type="project" value="TreeGrafter"/>
</dbReference>
<dbReference type="PROSITE" id="PS50048">
    <property type="entry name" value="ZN2_CY6_FUNGAL_2"/>
    <property type="match status" value="1"/>
</dbReference>
<dbReference type="PANTHER" id="PTHR31668:SF4">
    <property type="entry name" value="TRANSCRIPTIONAL ACTIVATOR PROTEIN DAL81"/>
    <property type="match status" value="1"/>
</dbReference>
<organism evidence="5">
    <name type="scientific">Grosmannia clavigera (strain kw1407 / UAMH 11150)</name>
    <name type="common">Blue stain fungus</name>
    <name type="synonym">Graphiocladiella clavigera</name>
    <dbReference type="NCBI Taxonomy" id="655863"/>
    <lineage>
        <taxon>Eukaryota</taxon>
        <taxon>Fungi</taxon>
        <taxon>Dikarya</taxon>
        <taxon>Ascomycota</taxon>
        <taxon>Pezizomycotina</taxon>
        <taxon>Sordariomycetes</taxon>
        <taxon>Sordariomycetidae</taxon>
        <taxon>Ophiostomatales</taxon>
        <taxon>Ophiostomataceae</taxon>
        <taxon>Leptographium</taxon>
    </lineage>
</organism>
<keyword evidence="1" id="KW-0539">Nucleus</keyword>
<dbReference type="Proteomes" id="UP000007796">
    <property type="component" value="Unassembled WGS sequence"/>
</dbReference>
<feature type="compositionally biased region" description="Basic and acidic residues" evidence="2">
    <location>
        <begin position="489"/>
        <end position="506"/>
    </location>
</feature>
<dbReference type="InterPro" id="IPR001138">
    <property type="entry name" value="Zn2Cys6_DnaBD"/>
</dbReference>
<dbReference type="CDD" id="cd12148">
    <property type="entry name" value="fungal_TF_MHR"/>
    <property type="match status" value="1"/>
</dbReference>
<feature type="region of interest" description="Disordered" evidence="2">
    <location>
        <begin position="151"/>
        <end position="174"/>
    </location>
</feature>
<accession>F0XB10</accession>
<dbReference type="GO" id="GO:0001080">
    <property type="term" value="P:nitrogen catabolite activation of transcription from RNA polymerase II promoter"/>
    <property type="evidence" value="ECO:0007669"/>
    <property type="project" value="TreeGrafter"/>
</dbReference>
<feature type="region of interest" description="Disordered" evidence="2">
    <location>
        <begin position="414"/>
        <end position="456"/>
    </location>
</feature>
<dbReference type="Gene3D" id="4.10.240.10">
    <property type="entry name" value="Zn(2)-C6 fungal-type DNA-binding domain"/>
    <property type="match status" value="1"/>
</dbReference>
<protein>
    <submittedName>
        <fullName evidence="4">Fungal specific transcription factor domain containing protein</fullName>
    </submittedName>
</protein>
<dbReference type="CDD" id="cd00067">
    <property type="entry name" value="GAL4"/>
    <property type="match status" value="1"/>
</dbReference>
<dbReference type="eggNOG" id="ENOG502SJFF">
    <property type="taxonomic scope" value="Eukaryota"/>
</dbReference>
<dbReference type="InterPro" id="IPR050797">
    <property type="entry name" value="Carb_Metab_Trans_Reg"/>
</dbReference>
<dbReference type="InParanoid" id="F0XB10"/>
<proteinExistence type="predicted"/>
<name>F0XB10_GROCL</name>
<dbReference type="EMBL" id="GL629747">
    <property type="protein sequence ID" value="EFX05170.1"/>
    <property type="molecule type" value="Genomic_DNA"/>
</dbReference>
<dbReference type="PROSITE" id="PS00463">
    <property type="entry name" value="ZN2_CY6_FUNGAL_1"/>
    <property type="match status" value="1"/>
</dbReference>
<dbReference type="OrthoDB" id="1924787at2759"/>
<feature type="compositionally biased region" description="Low complexity" evidence="2">
    <location>
        <begin position="162"/>
        <end position="174"/>
    </location>
</feature>
<dbReference type="GeneID" id="25974725"/>
<dbReference type="HOGENOM" id="CLU_006632_3_0_1"/>
<evidence type="ECO:0000259" key="3">
    <source>
        <dbReference type="PROSITE" id="PS50048"/>
    </source>
</evidence>
<reference evidence="4 5" key="1">
    <citation type="journal article" date="2011" name="Proc. Natl. Acad. Sci. U.S.A.">
        <title>Genome and transcriptome analyses of the mountain pine beetle-fungal symbiont Grosmannia clavigera, a lodgepole pine pathogen.</title>
        <authorList>
            <person name="DiGuistini S."/>
            <person name="Wang Y."/>
            <person name="Liao N.Y."/>
            <person name="Taylor G."/>
            <person name="Tanguay P."/>
            <person name="Feau N."/>
            <person name="Henrissat B."/>
            <person name="Chan S.K."/>
            <person name="Hesse-Orce U."/>
            <person name="Alamouti S.M."/>
            <person name="Tsui C.K.M."/>
            <person name="Docking R.T."/>
            <person name="Levasseur A."/>
            <person name="Haridas S."/>
            <person name="Robertson G."/>
            <person name="Birol I."/>
            <person name="Holt R.A."/>
            <person name="Marra M.A."/>
            <person name="Hamelin R.C."/>
            <person name="Hirst M."/>
            <person name="Jones S.J.M."/>
            <person name="Bohlmann J."/>
            <person name="Breuil C."/>
        </authorList>
    </citation>
    <scope>NUCLEOTIDE SEQUENCE [LARGE SCALE GENOMIC DNA]</scope>
    <source>
        <strain evidence="5">kw1407 / UAMH 11150</strain>
    </source>
</reference>
<feature type="region of interest" description="Disordered" evidence="2">
    <location>
        <begin position="62"/>
        <end position="85"/>
    </location>
</feature>
<dbReference type="PANTHER" id="PTHR31668">
    <property type="entry name" value="GLUCOSE TRANSPORT TRANSCRIPTION REGULATOR RGT1-RELATED-RELATED"/>
    <property type="match status" value="1"/>
</dbReference>
<dbReference type="AlphaFoldDB" id="F0XB10"/>
<feature type="compositionally biased region" description="Basic and acidic residues" evidence="2">
    <location>
        <begin position="430"/>
        <end position="441"/>
    </location>
</feature>
<evidence type="ECO:0000256" key="2">
    <source>
        <dbReference type="SAM" id="MobiDB-lite"/>
    </source>
</evidence>
<sequence length="658" mass="71917">MESLTLDRAVVPLAVAPTGRFYKSRKSRPCDACRRRKIACDMPAGPPCHRCLCKTQSCTFEHGPGQRKRPTHVRPAATTVQSPFPSANHRSAVTIAPSFMSSLPSDRKLTPAMCSDIWLDDPTFFSGQLGGALDLPGSYADPPVGHHNVLGPAHAAPGLDTASQPSEEPSASEGSLEFLPGAFSFYVGPTGVADVHLLNRGPFGPGGLARPGLQPIFGLTDHALLDRAEPKPEAEATESAWMALWNILDPPSAWSLIQLYTRFVDPYFPILSRHRMPPGPDTLSNMPLALLTAVCATALPLVVYDRSLLALLLRPPSSEQLYRLCWMRIEQELHAPSLGTLQACLLLQQRLPTNLYLNDTAFTWSLMATAVSVKKGRTAREQLYAWRDHLPASLWFRPRQQAWPQAQVTIRSTPADGAINSFEGRSASGDGRDLDGLEGRNHNSRGQSGGFSRVDNSQRLDGNASLYLSYIVTYMTLFRAMLQPLNRVEDADAESRSKNQSQDHQEPSTQTVMHGALQCVREFVEFVETLTPTQWNAFWHGWSRANFSMAGSFTTLPGPDVAGTVDSTGSAEAMENAGRQRTSARTKGSIGSAAKMDVTTTARPGFEAEYSQLLGWVKRWRWASRVSANGAGAKGLPNLGLLRVEPFLGQFGELEEII</sequence>
<evidence type="ECO:0000256" key="1">
    <source>
        <dbReference type="ARBA" id="ARBA00023242"/>
    </source>
</evidence>
<evidence type="ECO:0000313" key="4">
    <source>
        <dbReference type="EMBL" id="EFX05170.1"/>
    </source>
</evidence>
<dbReference type="RefSeq" id="XP_014174652.1">
    <property type="nucleotide sequence ID" value="XM_014319177.1"/>
</dbReference>
<feature type="domain" description="Zn(2)-C6 fungal-type" evidence="3">
    <location>
        <begin position="29"/>
        <end position="60"/>
    </location>
</feature>
<dbReference type="STRING" id="655863.F0XB10"/>
<dbReference type="InterPro" id="IPR036864">
    <property type="entry name" value="Zn2-C6_fun-type_DNA-bd_sf"/>
</dbReference>
<dbReference type="GO" id="GO:0000981">
    <property type="term" value="F:DNA-binding transcription factor activity, RNA polymerase II-specific"/>
    <property type="evidence" value="ECO:0007669"/>
    <property type="project" value="InterPro"/>
</dbReference>